<gene>
    <name evidence="1" type="ORF">SDC9_162913</name>
</gene>
<reference evidence="1" key="1">
    <citation type="submission" date="2019-08" db="EMBL/GenBank/DDBJ databases">
        <authorList>
            <person name="Kucharzyk K."/>
            <person name="Murdoch R.W."/>
            <person name="Higgins S."/>
            <person name="Loffler F."/>
        </authorList>
    </citation>
    <scope>NUCLEOTIDE SEQUENCE</scope>
</reference>
<proteinExistence type="predicted"/>
<name>A0A645FQD2_9ZZZZ</name>
<comment type="caution">
    <text evidence="1">The sequence shown here is derived from an EMBL/GenBank/DDBJ whole genome shotgun (WGS) entry which is preliminary data.</text>
</comment>
<evidence type="ECO:0000313" key="1">
    <source>
        <dbReference type="EMBL" id="MPN15579.1"/>
    </source>
</evidence>
<organism evidence="1">
    <name type="scientific">bioreactor metagenome</name>
    <dbReference type="NCBI Taxonomy" id="1076179"/>
    <lineage>
        <taxon>unclassified sequences</taxon>
        <taxon>metagenomes</taxon>
        <taxon>ecological metagenomes</taxon>
    </lineage>
</organism>
<protein>
    <submittedName>
        <fullName evidence="1">Uncharacterized protein</fullName>
    </submittedName>
</protein>
<sequence length="79" mass="8565">MNIDLNNLAGGATSEQINREIYNVLANIKDPNTDQTVKRKLTITMTFTPDKTDSDIVDISTVCKASLIPATGTGVLVRQ</sequence>
<dbReference type="AlphaFoldDB" id="A0A645FQD2"/>
<dbReference type="EMBL" id="VSSQ01062397">
    <property type="protein sequence ID" value="MPN15579.1"/>
    <property type="molecule type" value="Genomic_DNA"/>
</dbReference>
<accession>A0A645FQD2</accession>